<dbReference type="Proteomes" id="UP000224006">
    <property type="component" value="Apicoplast Pltd"/>
</dbReference>
<evidence type="ECO:0000313" key="5">
    <source>
        <dbReference type="EMBL" id="PFH30590.1"/>
    </source>
</evidence>
<dbReference type="GeneID" id="40313568"/>
<comment type="caution">
    <text evidence="5">The sequence shown here is derived from an EMBL/GenBank/DDBJ whole genome shotgun (WGS) entry which is preliminary data.</text>
</comment>
<keyword evidence="3" id="KW-0687">Ribonucleoprotein</keyword>
<keyword evidence="2 5" id="KW-0689">Ribosomal protein</keyword>
<evidence type="ECO:0000313" key="6">
    <source>
        <dbReference type="Proteomes" id="UP000224006"/>
    </source>
</evidence>
<dbReference type="GO" id="GO:0005840">
    <property type="term" value="C:ribosome"/>
    <property type="evidence" value="ECO:0007669"/>
    <property type="project" value="UniProtKB-KW"/>
</dbReference>
<dbReference type="InterPro" id="IPR023798">
    <property type="entry name" value="Ribosomal_uS7_dom"/>
</dbReference>
<name>A0A2A9M5B4_BESBE</name>
<dbReference type="PIRSF" id="PIRSF002122">
    <property type="entry name" value="RPS7p_RPS7a_RPS5e_RPS7o"/>
    <property type="match status" value="1"/>
</dbReference>
<dbReference type="VEuPathDB" id="ToxoDB:BESB_086420"/>
<dbReference type="GO" id="GO:1990904">
    <property type="term" value="C:ribonucleoprotein complex"/>
    <property type="evidence" value="ECO:0007669"/>
    <property type="project" value="UniProtKB-KW"/>
</dbReference>
<gene>
    <name evidence="5" type="ORF">BESB_086420</name>
</gene>
<dbReference type="InterPro" id="IPR000235">
    <property type="entry name" value="Ribosomal_uS7"/>
</dbReference>
<keyword evidence="6" id="KW-1185">Reference proteome</keyword>
<dbReference type="RefSeq" id="XP_029214603.1">
    <property type="nucleotide sequence ID" value="NW_021703914.1"/>
</dbReference>
<dbReference type="OrthoDB" id="331756at2759"/>
<reference evidence="5 6" key="1">
    <citation type="submission" date="2017-09" db="EMBL/GenBank/DDBJ databases">
        <title>Genome sequencing of Besnoitia besnoiti strain Bb-Ger1.</title>
        <authorList>
            <person name="Schares G."/>
            <person name="Venepally P."/>
            <person name="Lorenzi H.A."/>
        </authorList>
    </citation>
    <scope>NUCLEOTIDE SEQUENCE [LARGE SCALE GENOMIC DNA]</scope>
    <source>
        <strain evidence="5 6">Bb-Ger1</strain>
    </source>
</reference>
<dbReference type="GO" id="GO:0006412">
    <property type="term" value="P:translation"/>
    <property type="evidence" value="ECO:0007669"/>
    <property type="project" value="InterPro"/>
</dbReference>
<accession>A0A2A9M5B4</accession>
<proteinExistence type="inferred from homology"/>
<dbReference type="Pfam" id="PF00177">
    <property type="entry name" value="Ribosomal_S7"/>
    <property type="match status" value="1"/>
</dbReference>
<evidence type="ECO:0000256" key="1">
    <source>
        <dbReference type="ARBA" id="ARBA00007151"/>
    </source>
</evidence>
<feature type="domain" description="Small ribosomal subunit protein uS7" evidence="4">
    <location>
        <begin position="6"/>
        <end position="138"/>
    </location>
</feature>
<dbReference type="InterPro" id="IPR036823">
    <property type="entry name" value="Ribosomal_uS7_dom_sf"/>
</dbReference>
<dbReference type="AlphaFoldDB" id="A0A2A9M5B4"/>
<dbReference type="Gene3D" id="1.10.455.10">
    <property type="entry name" value="Ribosomal protein S7 domain"/>
    <property type="match status" value="1"/>
</dbReference>
<organism evidence="5 6">
    <name type="scientific">Besnoitia besnoiti</name>
    <name type="common">Apicomplexan protozoan</name>
    <dbReference type="NCBI Taxonomy" id="94643"/>
    <lineage>
        <taxon>Eukaryota</taxon>
        <taxon>Sar</taxon>
        <taxon>Alveolata</taxon>
        <taxon>Apicomplexa</taxon>
        <taxon>Conoidasida</taxon>
        <taxon>Coccidia</taxon>
        <taxon>Eucoccidiorida</taxon>
        <taxon>Eimeriorina</taxon>
        <taxon>Sarcocystidae</taxon>
        <taxon>Besnoitia</taxon>
    </lineage>
</organism>
<evidence type="ECO:0000256" key="2">
    <source>
        <dbReference type="ARBA" id="ARBA00022980"/>
    </source>
</evidence>
<evidence type="ECO:0000259" key="4">
    <source>
        <dbReference type="Pfam" id="PF00177"/>
    </source>
</evidence>
<sequence>MIYFYQKQFIIFHLIQKLLISGKKQQTGNLILNFLILFKKKNKNYLSLLEKIILKLMVFFTFKMKKINLSIYQVPQPIIYKKALFKAILWLIKAVKNNSKNKIALYKKLYLECDNILKQQGKAYQLKYNYSKKALINRILIYLTYKK</sequence>
<protein>
    <submittedName>
        <fullName evidence="5">Ribosomal protein S7</fullName>
    </submittedName>
</protein>
<dbReference type="SUPFAM" id="SSF47973">
    <property type="entry name" value="Ribosomal protein S7"/>
    <property type="match status" value="1"/>
</dbReference>
<comment type="similarity">
    <text evidence="1">Belongs to the universal ribosomal protein uS7 family.</text>
</comment>
<evidence type="ECO:0000256" key="3">
    <source>
        <dbReference type="ARBA" id="ARBA00023274"/>
    </source>
</evidence>
<dbReference type="EMBL" id="NWUJ01000186">
    <property type="protein sequence ID" value="PFH30590.1"/>
    <property type="molecule type" value="Genomic_DNA"/>
</dbReference>